<reference evidence="2 3" key="1">
    <citation type="journal article" date="2013" name="Genome Announc.">
        <title>Draft Genome Sequence of Streptomyces viridochromogenes Strain Tu57, Producer of Avilamycin.</title>
        <authorList>
            <person name="Gruning B.A."/>
            <person name="Erxleben A."/>
            <person name="Hahnlein A."/>
            <person name="Gunther S."/>
        </authorList>
    </citation>
    <scope>NUCLEOTIDE SEQUENCE [LARGE SCALE GENOMIC DNA]</scope>
    <source>
        <strain evidence="2 3">Tue57</strain>
    </source>
</reference>
<proteinExistence type="predicted"/>
<evidence type="ECO:0000313" key="2">
    <source>
        <dbReference type="EMBL" id="ELS56664.1"/>
    </source>
</evidence>
<organism evidence="2 3">
    <name type="scientific">Streptomyces viridochromogenes Tue57</name>
    <dbReference type="NCBI Taxonomy" id="1160705"/>
    <lineage>
        <taxon>Bacteria</taxon>
        <taxon>Bacillati</taxon>
        <taxon>Actinomycetota</taxon>
        <taxon>Actinomycetes</taxon>
        <taxon>Kitasatosporales</taxon>
        <taxon>Streptomycetaceae</taxon>
        <taxon>Streptomyces</taxon>
    </lineage>
</organism>
<dbReference type="Proteomes" id="UP000011205">
    <property type="component" value="Unassembled WGS sequence"/>
</dbReference>
<name>L8PKB2_STRVR</name>
<protein>
    <submittedName>
        <fullName evidence="2">Uncharacterized protein</fullName>
    </submittedName>
</protein>
<sequence>MTPLYARRKRTTLAIATAVAAGALLTTGLTAGSSAAKTPAPSDRKATPLAVPVALAPAARTALIKDQQAEAAETADEIGLGAREKLVVKDVVKDADGTVHNLPHSP</sequence>
<feature type="signal peptide" evidence="1">
    <location>
        <begin position="1"/>
        <end position="31"/>
    </location>
</feature>
<gene>
    <name evidence="2" type="ORF">STVIR_2425</name>
</gene>
<dbReference type="EMBL" id="AMLP01000078">
    <property type="protein sequence ID" value="ELS56664.1"/>
    <property type="molecule type" value="Genomic_DNA"/>
</dbReference>
<dbReference type="AlphaFoldDB" id="L8PKB2"/>
<evidence type="ECO:0000256" key="1">
    <source>
        <dbReference type="SAM" id="SignalP"/>
    </source>
</evidence>
<dbReference type="PATRIC" id="fig|1160705.3.peg.2407"/>
<evidence type="ECO:0000313" key="3">
    <source>
        <dbReference type="Proteomes" id="UP000011205"/>
    </source>
</evidence>
<keyword evidence="1" id="KW-0732">Signal</keyword>
<comment type="caution">
    <text evidence="2">The sequence shown here is derived from an EMBL/GenBank/DDBJ whole genome shotgun (WGS) entry which is preliminary data.</text>
</comment>
<accession>L8PKB2</accession>
<feature type="chain" id="PRO_5038396446" evidence="1">
    <location>
        <begin position="32"/>
        <end position="106"/>
    </location>
</feature>